<accession>A0A853EZS2</accession>
<dbReference type="Pfam" id="PF00528">
    <property type="entry name" value="BPD_transp_1"/>
    <property type="match status" value="1"/>
</dbReference>
<evidence type="ECO:0000256" key="4">
    <source>
        <dbReference type="ARBA" id="ARBA00022692"/>
    </source>
</evidence>
<evidence type="ECO:0000256" key="5">
    <source>
        <dbReference type="ARBA" id="ARBA00022989"/>
    </source>
</evidence>
<gene>
    <name evidence="10" type="ORF">HZZ10_16315</name>
</gene>
<dbReference type="Proteomes" id="UP000561011">
    <property type="component" value="Unassembled WGS sequence"/>
</dbReference>
<proteinExistence type="inferred from homology"/>
<dbReference type="InterPro" id="IPR000515">
    <property type="entry name" value="MetI-like"/>
</dbReference>
<dbReference type="Gene3D" id="1.10.3720.10">
    <property type="entry name" value="MetI-like"/>
    <property type="match status" value="1"/>
</dbReference>
<keyword evidence="5 7" id="KW-1133">Transmembrane helix</keyword>
<feature type="transmembrane region" description="Helical" evidence="7">
    <location>
        <begin position="40"/>
        <end position="59"/>
    </location>
</feature>
<keyword evidence="11" id="KW-1185">Reference proteome</keyword>
<feature type="transmembrane region" description="Helical" evidence="7">
    <location>
        <begin position="236"/>
        <end position="256"/>
    </location>
</feature>
<dbReference type="SUPFAM" id="SSF161098">
    <property type="entry name" value="MetI-like"/>
    <property type="match status" value="1"/>
</dbReference>
<feature type="domain" description="ABC transmembrane type-1" evidence="9">
    <location>
        <begin position="99"/>
        <end position="309"/>
    </location>
</feature>
<evidence type="ECO:0000256" key="3">
    <source>
        <dbReference type="ARBA" id="ARBA00022475"/>
    </source>
</evidence>
<feature type="region of interest" description="Disordered" evidence="8">
    <location>
        <begin position="1"/>
        <end position="31"/>
    </location>
</feature>
<dbReference type="RefSeq" id="WP_179914312.1">
    <property type="nucleotide sequence ID" value="NZ_JACBYE010000054.1"/>
</dbReference>
<reference evidence="10 11" key="1">
    <citation type="submission" date="2020-07" db="EMBL/GenBank/DDBJ databases">
        <title>MOT database genomes.</title>
        <authorList>
            <person name="Joseph S."/>
            <person name="Aduse-Opoku J."/>
            <person name="Hashim A."/>
            <person name="Wade W."/>
            <person name="Curtis M."/>
        </authorList>
    </citation>
    <scope>NUCLEOTIDE SEQUENCE [LARGE SCALE GENOMIC DNA]</scope>
    <source>
        <strain evidence="10 11">DSM 100099</strain>
    </source>
</reference>
<evidence type="ECO:0000256" key="2">
    <source>
        <dbReference type="ARBA" id="ARBA00022448"/>
    </source>
</evidence>
<protein>
    <submittedName>
        <fullName evidence="10">Sugar ABC transporter permease</fullName>
    </submittedName>
</protein>
<keyword evidence="4 7" id="KW-0812">Transmembrane</keyword>
<evidence type="ECO:0000256" key="6">
    <source>
        <dbReference type="ARBA" id="ARBA00023136"/>
    </source>
</evidence>
<dbReference type="PROSITE" id="PS50928">
    <property type="entry name" value="ABC_TM1"/>
    <property type="match status" value="1"/>
</dbReference>
<sequence length="321" mass="35807">MTRLLETSADTGRRRDSDDSDGGPSGRTVKKPFRNRKESWAAAILLLPALFGFAVFWIYPTIRGTYYSMTDFNLLREPEFIGLENFRQVAADPQVWSSLRITAVFAVANIVLVMVLALVLAALMQRLNLKTWLRSVLLLPWLVPNVAIALIWGWLLDANVGYLSNLLDSIGISGVTFYNPKAALWIIVMISVWSGLGYTALLLYAGMLQVPSELYEAGSIDGASETRMFFGITLPLIRPVIALVLVVSFIGSFQVFDLVQVGYGNNPIPEVRVIYYYIYQLAFSFHRMGYASAVSILLVVLLGALTYVQLRMMRANRSDLA</sequence>
<keyword evidence="3" id="KW-1003">Cell membrane</keyword>
<evidence type="ECO:0000259" key="9">
    <source>
        <dbReference type="PROSITE" id="PS50928"/>
    </source>
</evidence>
<feature type="transmembrane region" description="Helical" evidence="7">
    <location>
        <begin position="288"/>
        <end position="308"/>
    </location>
</feature>
<name>A0A853EZS2_9MICO</name>
<feature type="transmembrane region" description="Helical" evidence="7">
    <location>
        <begin position="136"/>
        <end position="155"/>
    </location>
</feature>
<evidence type="ECO:0000313" key="11">
    <source>
        <dbReference type="Proteomes" id="UP000561011"/>
    </source>
</evidence>
<dbReference type="GO" id="GO:0055085">
    <property type="term" value="P:transmembrane transport"/>
    <property type="evidence" value="ECO:0007669"/>
    <property type="project" value="InterPro"/>
</dbReference>
<keyword evidence="6 7" id="KW-0472">Membrane</keyword>
<dbReference type="GO" id="GO:0005886">
    <property type="term" value="C:plasma membrane"/>
    <property type="evidence" value="ECO:0007669"/>
    <property type="project" value="UniProtKB-SubCell"/>
</dbReference>
<keyword evidence="2 7" id="KW-0813">Transport</keyword>
<comment type="subcellular location">
    <subcellularLocation>
        <location evidence="1 7">Cell membrane</location>
        <topology evidence="1 7">Multi-pass membrane protein</topology>
    </subcellularLocation>
</comment>
<evidence type="ECO:0000256" key="7">
    <source>
        <dbReference type="RuleBase" id="RU363032"/>
    </source>
</evidence>
<evidence type="ECO:0000256" key="1">
    <source>
        <dbReference type="ARBA" id="ARBA00004651"/>
    </source>
</evidence>
<feature type="transmembrane region" description="Helical" evidence="7">
    <location>
        <begin position="101"/>
        <end position="124"/>
    </location>
</feature>
<evidence type="ECO:0000313" key="10">
    <source>
        <dbReference type="EMBL" id="NYS95082.1"/>
    </source>
</evidence>
<comment type="similarity">
    <text evidence="7">Belongs to the binding-protein-dependent transport system permease family.</text>
</comment>
<dbReference type="PANTHER" id="PTHR30193">
    <property type="entry name" value="ABC TRANSPORTER PERMEASE PROTEIN"/>
    <property type="match status" value="1"/>
</dbReference>
<dbReference type="InterPro" id="IPR051393">
    <property type="entry name" value="ABC_transporter_permease"/>
</dbReference>
<organism evidence="10 11">
    <name type="scientific">Sanguibacter inulinus</name>
    <dbReference type="NCBI Taxonomy" id="60922"/>
    <lineage>
        <taxon>Bacteria</taxon>
        <taxon>Bacillati</taxon>
        <taxon>Actinomycetota</taxon>
        <taxon>Actinomycetes</taxon>
        <taxon>Micrococcales</taxon>
        <taxon>Sanguibacteraceae</taxon>
        <taxon>Sanguibacter</taxon>
    </lineage>
</organism>
<dbReference type="InterPro" id="IPR035906">
    <property type="entry name" value="MetI-like_sf"/>
</dbReference>
<evidence type="ECO:0000256" key="8">
    <source>
        <dbReference type="SAM" id="MobiDB-lite"/>
    </source>
</evidence>
<comment type="caution">
    <text evidence="10">The sequence shown here is derived from an EMBL/GenBank/DDBJ whole genome shotgun (WGS) entry which is preliminary data.</text>
</comment>
<dbReference type="AlphaFoldDB" id="A0A853EZS2"/>
<feature type="transmembrane region" description="Helical" evidence="7">
    <location>
        <begin position="182"/>
        <end position="205"/>
    </location>
</feature>
<dbReference type="PANTHER" id="PTHR30193:SF41">
    <property type="entry name" value="DIACETYLCHITOBIOSE UPTAKE SYSTEM PERMEASE PROTEIN NGCF"/>
    <property type="match status" value="1"/>
</dbReference>
<dbReference type="CDD" id="cd06261">
    <property type="entry name" value="TM_PBP2"/>
    <property type="match status" value="1"/>
</dbReference>
<dbReference type="EMBL" id="JACBYE010000054">
    <property type="protein sequence ID" value="NYS95082.1"/>
    <property type="molecule type" value="Genomic_DNA"/>
</dbReference>